<keyword evidence="3" id="KW-1185">Reference proteome</keyword>
<dbReference type="OrthoDB" id="430215at2759"/>
<feature type="domain" description="F5/8 type C" evidence="1">
    <location>
        <begin position="2079"/>
        <end position="2227"/>
    </location>
</feature>
<dbReference type="Pfam" id="PF16403">
    <property type="entry name" value="Bact_surface_Ig-like"/>
    <property type="match status" value="3"/>
</dbReference>
<dbReference type="InterPro" id="IPR013783">
    <property type="entry name" value="Ig-like_fold"/>
</dbReference>
<organism evidence="2 3">
    <name type="scientific">Symbiodinium natans</name>
    <dbReference type="NCBI Taxonomy" id="878477"/>
    <lineage>
        <taxon>Eukaryota</taxon>
        <taxon>Sar</taxon>
        <taxon>Alveolata</taxon>
        <taxon>Dinophyceae</taxon>
        <taxon>Suessiales</taxon>
        <taxon>Symbiodiniaceae</taxon>
        <taxon>Symbiodinium</taxon>
    </lineage>
</organism>
<sequence length="4229" mass="452962">MPESSHPEVQLDVWWLRFCEDIFQQSGYGEGCCLEYCLDAGWVFSWDDSSLWDASGTYSSAYRGSSASGDGMVLTYGSDSSGTVKVFMNGQEKGSAAANTVSQKAELVFNTGDILQIQEIDSIILIQSIDFVCDVTSATVPVWSYHETVPSGSLPYEMGYQADLNLNAASYTVMLWLKQGVSEPSDAIIIAQHIGTSTTTTETSITVTSTDLCQWSVYPDLYSSGYAGDVTDAFDLHSAKEKCKELGESACRAVTCSSDGTCTVRAAVKLAASAYGETSYVPSAVCYLGGYRNLVGLTRSGVPCTDSATGDGFIMYSAQDVRSRFSPTSLPSDMADHLVCVKYSSGTGWMYDDDAGNYVAFVSRDTDVLVASVDFAADTVTSLEGTDDYYAYVTKGYNSGDLVFTAGKYGTSSTSDVGEVHVSGTYFVAPSVDTALYPDVLATAANAPTQFASTTGQIDYYQHQTSSASEVHMSVKNYYSGSDSENWKVFDGSYTSSVKVQEPDLLWEGEGLQLRVHSVAGPAKVTLYTTTSDNTYTAYFRTSDLSSGSWTSGDIQNATADWIQQSSYWKWTIPIKAETMKLELNLRGSGLTFTDSPDGNEHASRSFEMSGFEVNLRSTVTTTITTSTSTSTTATLTTTTETVSTSTLTITTTTVTSFPSVGFDSHADLKCESTGETSSGLTDATEDQCKLECWTSSTCVGFNYAAAGGDNCLLLTSFTSLSALTGTTCYLRVAAGMCPYTFQYAYYTNGAYCCKTNKEKDDGSGKSCDGSAMHADGTISMCCVTCPHHRFLIGSMFLPTASGSDQLETHVELTLVVLGADYQSRLGSRWSVLGSWGLFLGVPEVHVSNNAWRGHLSLRRYNNDDHIHHFHGHIIDCYILYCHVIQYHVICFNIIQYLIIEYDINHRPEHDYHEQFQYFINIRIDNIFNGNFRQIPLALDTRCGQSVAKHSLRARKGYLHWSSVYSALFSDAYEENDEFFWSVEYVSSDAVRLKNVKHGTYLASDGSTLSLESTASSNGLWKYATVDSSVTLQHSSSSKYLCTTAFPSLSDSCASKSWTVTFLANTVSAAVFTSVTVTTTSLTTTTRGGEVKYRLLSPASINWRTTSETSVTSTTTSTTATVSLTSTTSTVSATLTTLTTSSSTVSTVSSTTTSVVTTTLTSSTVSVTTTTTLTAQFDRTRFDISLKDGRYYISFLAVKGHYLQECHSDTSLSKDVWQHVAFVYDKDAKTQSIYIDGGLDKTCSDIESLNTDETNQFYLGGALQRGATTTWTGSISDVNVFLEVLTAEQLGVAKLTACYLPGTDCRVQLDTWHTKGTCLVDADTSTLSPKSCSTFCATYGMQCLKAAASSGSCTLSSTTAARAARYGCDETMDSQVSPGALDDTSDDQMWRAANDTDEHMTIDVGSSNYYVCGVITQGSGSADYWVKTFEVDFSEDNSNYVAIAGTYTTAGDKTTQKLSRFPLPMRARYVRIWPATVNGALAMRAGLVTCGPLRAGTSTNYASTAGVTCHADVTNCGSQIIDGSKCTDSASFSGAMATASTELCTSKYWVQLDLGATLSNNAPTKLVNKVVVYGCQNLMYCGRALEVSVDGTTWSMVHESDTAYAYQMQKDDDDAPNVTYSDVELGSGSIFRFDLRAIRYVKVWSSISDSTTAVHFAEIEVYEQAAELNYQFDTDMASTAVTMGTLSNLGMLSDYMFMAYWNAGSLTTNAYYPIFGQTQDSGLNFYVKQTATNTVQLEHKVDGSDGCSTSATSVESDWNHVVLSFTASTKASTFYLNGAEVTPTCAAQISASDGAVEYGGGRGEGTWSGNLQQAKLYARTVQSEDLLNFSNWCSSFSCSAGYRRNSRRRTVCSTTSCTDTECCEEWPTCASTDCTADSKYTSRRRNYCFRSCTETLCCTWRTLKSFTLTGTSTPTVSTHSTDSWVDFGTTCLDQFDEALPVNSSGTVDRTTVGTYTVTYDCTEHNLNKVLATLTRTVSVVESMYINPALYWVVQREAGSWTDTVSKCYDTADTFNADIADMHQSFSWDASLRLYNGTAGGVTEENYTVTYTCSLTSEKIEKTLMVRDAIRLYGPDPHVVRAGRLRWNEGKCEVCDTTDTNPGESSCSYSDDNSSTTDRCGLTTTGWKASATAGEGTYLQMDLGSNLKVAGVKTKGHSEEEAWLKTYTVAYSTDGSSWTDVSGTFTGNTDQSTEVEAMLPAVVEARYWRIFAKTFNELVAARAAMIVCSTTSTSTDTDCPCGYVAADENQTCRTDVTVDCIDTTGTEQTPSLNPSIIGALAPVESTVTYSCSGAPDYTRTVKIRDSISLVGSSSVLVPGGVSGQWNVSGGTFSETGSTCITHEGEELTPTVDLDYLPFTTERTYVINYECRRRAAPVLQRVVEVRFPHRFENEAKKVWTLGSELSTSATHIEDTWQCMDLTATSQSSSRLPLSADFFDRYVENYISYPFLSCATGVPTIVRSGEVRHPVFLSGDRQEFRLGISQSSSGTYSLGQTDFDARFAASLFRIIRRTCATCGADFQDIYYRRLTDMPSDFSAYKMMACEWTSTNNEEGKDFKIYGSLADAISDTNAWSYHGFGGTDVGFPGTSGPSSASSGQYSSIPVSECSSSSTATGVNSNFYIYDYASSLVPGTCTRDVGTLGSGAQCDDDGGVESRLGFLMFTKTSRAARWQSTATSFAENFVCARFTGVEWQYLEDTTWTSFLPYPTDVLLARIEFDNDTITPLKGVDEEFYTVKMGYVDGDVEFTLETSSVTIVGTSFVARCGEDLWCRAGLRPSGIDGASYCCASSCGTCGGSSCSDNGALDICCLSTLLEAGRVCRDHDDVSCLIPETSVLCGGSLQLNNFESAANMKEAGWTIDTASDASLFSADSGFNGWYRGFGAGSDAGGISVTLRGYGQLDLTYGNGNSASGTNNQVQVLLDSVELDTAGSTESEKTVSIDFTDGAVLEIKDAGDAIILVKGLAFKCLLQDFWPRVVIKGGELDAPSTWTSWPAEACYQEGESSHGAWTGSVTLSATTVSTASEGIFPVTYTCTRSSIQTTRTVIVRVRHPVEMVGREAMIVRQSAGANFTDPGAACVSRDLVPLAVSTSPSSLALDSVGEYSLAYSCTDSSSRTSTKIRYVQVAPAIELKGDAVVVIEKDKSWSDPGVQCVDVSEGLLAYTASPSPVDTSSAGSHTVTYTCTDTGGTALTATRTVIVTSGLPGTIVQGPSSGITLLLGETFQDPGVCCRDTHNQVLPFSSILNSAHSKWSGVQTLFYSCTSFGVSESAVRTLTVNTVPKIFLTGDAEMLSVLDSVYADAGAVCTDIEDGLITAWGSSGLGDSQKLPVLRAGASGTVTAGAVANIFDGDEASSVAEACESCVEVPQSVNLWIDLGAGKVVHKYALAGTVSGVSILVGPDVNVGPACKTGITTSLGTTTTVECDAPLAGRFVTLVGSGSSSMKVCELTVYGTVGPAAPARLNITGSPSSCTGVDAVQLELAGHNDSALGVMYSTQLAGSNNELRTDLGTGPHLQTEAVADTALGTPGSERWVLRDANWEEQAYAPGGESFPPLEGSQWTVSATGATCTGLSFAVDPADSCSWLFGPSSADDTYGCADGSECTTEGCCLTAGGLARCPPNLPRMCEAQTCGSDYCCKSDCASDDGNRVCKQSSMSSSAGSSTLARMEVVNSVLANDPAIYKVTYTCYDSAGAHVSATRTVEVGCEDPNPGGTYGGNRVACSTVTKETQDVSNYDTCETLCLSASSSDCVAYTFFPNGTCQFMTLCTGRYFMIINGTDRHVAYCRRVDTAPSIYLESGVSWFLLGTTTYSLPAVTCSDSEDGQNIADPVNNINSVVDVNTAGNYIVTYTCTDSAGQSTSGTRTVTVKANCSVPTVENQNSTTGYCMEGTSFAHGTTCTGACNFGYAPRNPTHTCTTTSDTDYQSAFSPTLVMCDVLPCNEPTVANSAVSPTDGLPKACAESNTAREIPDSSVCTPQCADGYVPRVPGVGSYAVLNCSAKILDPPEFVCELPAASPLSIFAPSRPKPEGAVDITLQFATGLANDCAWSGFTFEGKQVKSDETTSFGEMVGCESSVFTSRDTVTCMATGLVEGGDYQFRVMEVCTDTNMNSPWTSSEVFTLRFVIVPDILLLLPEGDQYSAVSQVLLAMQVDVYVTSDTSKAFYIDRTNIRAGGEEWCPTIQWRVPANLIIDGSPSGADTVGLIQERILIANFPADDFIKPGAFAAFACGACVLRGV</sequence>
<dbReference type="Pfam" id="PF00754">
    <property type="entry name" value="F5_F8_type_C"/>
    <property type="match status" value="2"/>
</dbReference>
<comment type="caution">
    <text evidence="2">The sequence shown here is derived from an EMBL/GenBank/DDBJ whole genome shotgun (WGS) entry which is preliminary data.</text>
</comment>
<dbReference type="Gene3D" id="2.60.120.200">
    <property type="match status" value="2"/>
</dbReference>
<protein>
    <submittedName>
        <fullName evidence="2">SSPO protein</fullName>
    </submittedName>
</protein>
<accession>A0A812S127</accession>
<reference evidence="2" key="1">
    <citation type="submission" date="2021-02" db="EMBL/GenBank/DDBJ databases">
        <authorList>
            <person name="Dougan E. K."/>
            <person name="Rhodes N."/>
            <person name="Thang M."/>
            <person name="Chan C."/>
        </authorList>
    </citation>
    <scope>NUCLEOTIDE SEQUENCE</scope>
</reference>
<dbReference type="Gene3D" id="2.60.120.260">
    <property type="entry name" value="Galactose-binding domain-like"/>
    <property type="match status" value="4"/>
</dbReference>
<dbReference type="SMART" id="SM00231">
    <property type="entry name" value="FA58C"/>
    <property type="match status" value="2"/>
</dbReference>
<dbReference type="SUPFAM" id="SSF49785">
    <property type="entry name" value="Galactose-binding domain-like"/>
    <property type="match status" value="3"/>
</dbReference>
<name>A0A812S127_9DINO</name>
<evidence type="ECO:0000259" key="1">
    <source>
        <dbReference type="PROSITE" id="PS50022"/>
    </source>
</evidence>
<proteinExistence type="predicted"/>
<evidence type="ECO:0000313" key="3">
    <source>
        <dbReference type="Proteomes" id="UP000604046"/>
    </source>
</evidence>
<dbReference type="Pfam" id="PF13385">
    <property type="entry name" value="Laminin_G_3"/>
    <property type="match status" value="2"/>
</dbReference>
<dbReference type="InterPro" id="IPR008979">
    <property type="entry name" value="Galactose-bd-like_sf"/>
</dbReference>
<dbReference type="PROSITE" id="PS50022">
    <property type="entry name" value="FA58C_3"/>
    <property type="match status" value="2"/>
</dbReference>
<dbReference type="Proteomes" id="UP000604046">
    <property type="component" value="Unassembled WGS sequence"/>
</dbReference>
<gene>
    <name evidence="2" type="primary">SSPO</name>
    <name evidence="2" type="ORF">SNAT2548_LOCUS25830</name>
</gene>
<dbReference type="PANTHER" id="PTHR24543">
    <property type="entry name" value="MULTICOPPER OXIDASE-RELATED"/>
    <property type="match status" value="1"/>
</dbReference>
<dbReference type="InterPro" id="IPR032179">
    <property type="entry name" value="Cry22Aa_Ig-like"/>
</dbReference>
<dbReference type="EMBL" id="CAJNDS010002410">
    <property type="protein sequence ID" value="CAE7463344.1"/>
    <property type="molecule type" value="Genomic_DNA"/>
</dbReference>
<dbReference type="Gene3D" id="2.60.40.10">
    <property type="entry name" value="Immunoglobulins"/>
    <property type="match status" value="3"/>
</dbReference>
<dbReference type="InterPro" id="IPR013320">
    <property type="entry name" value="ConA-like_dom_sf"/>
</dbReference>
<dbReference type="InterPro" id="IPR000421">
    <property type="entry name" value="FA58C"/>
</dbReference>
<feature type="domain" description="F5/8 type C" evidence="1">
    <location>
        <begin position="1336"/>
        <end position="1490"/>
    </location>
</feature>
<evidence type="ECO:0000313" key="2">
    <source>
        <dbReference type="EMBL" id="CAE7463344.1"/>
    </source>
</evidence>
<dbReference type="SUPFAM" id="SSF49899">
    <property type="entry name" value="Concanavalin A-like lectins/glucanases"/>
    <property type="match status" value="2"/>
</dbReference>